<dbReference type="RefSeq" id="XP_007550191.1">
    <property type="nucleotide sequence ID" value="XM_007550129.2"/>
</dbReference>
<feature type="domain" description="Ig-like" evidence="3">
    <location>
        <begin position="142"/>
        <end position="216"/>
    </location>
</feature>
<dbReference type="Ensembl" id="ENSPFOT00000013698.1">
    <property type="protein sequence ID" value="ENSPFOP00000013679.1"/>
    <property type="gene ID" value="ENSPFOG00000013679.1"/>
</dbReference>
<dbReference type="GeneTree" id="ENSGT00990000203876"/>
<feature type="domain" description="Ig-like" evidence="3">
    <location>
        <begin position="16"/>
        <end position="115"/>
    </location>
</feature>
<dbReference type="PROSITE" id="PS50835">
    <property type="entry name" value="IG_LIKE"/>
    <property type="match status" value="2"/>
</dbReference>
<organism evidence="4 5">
    <name type="scientific">Poecilia formosa</name>
    <name type="common">Amazon molly</name>
    <name type="synonym">Limia formosa</name>
    <dbReference type="NCBI Taxonomy" id="48698"/>
    <lineage>
        <taxon>Eukaryota</taxon>
        <taxon>Metazoa</taxon>
        <taxon>Chordata</taxon>
        <taxon>Craniata</taxon>
        <taxon>Vertebrata</taxon>
        <taxon>Euteleostomi</taxon>
        <taxon>Actinopterygii</taxon>
        <taxon>Neopterygii</taxon>
        <taxon>Teleostei</taxon>
        <taxon>Neoteleostei</taxon>
        <taxon>Acanthomorphata</taxon>
        <taxon>Ovalentaria</taxon>
        <taxon>Atherinomorphae</taxon>
        <taxon>Cyprinodontiformes</taxon>
        <taxon>Poeciliidae</taxon>
        <taxon>Poeciliinae</taxon>
        <taxon>Poecilia</taxon>
    </lineage>
</organism>
<keyword evidence="1" id="KW-0472">Membrane</keyword>
<protein>
    <submittedName>
        <fullName evidence="4">Lymphocyte activation gene 3 protein-like</fullName>
    </submittedName>
</protein>
<accession>A0A087Y6M6</accession>
<dbReference type="GO" id="GO:0035723">
    <property type="term" value="P:interleukin-15-mediated signaling pathway"/>
    <property type="evidence" value="ECO:0007669"/>
    <property type="project" value="TreeGrafter"/>
</dbReference>
<dbReference type="OMA" id="LWVAPVE"/>
<dbReference type="SMART" id="SM00408">
    <property type="entry name" value="IGc2"/>
    <property type="match status" value="2"/>
</dbReference>
<keyword evidence="2" id="KW-0732">Signal</keyword>
<dbReference type="AlphaFoldDB" id="A0A087Y6M6"/>
<dbReference type="Pfam" id="PF07686">
    <property type="entry name" value="V-set"/>
    <property type="match status" value="1"/>
</dbReference>
<evidence type="ECO:0000256" key="2">
    <source>
        <dbReference type="SAM" id="SignalP"/>
    </source>
</evidence>
<dbReference type="GO" id="GO:0009897">
    <property type="term" value="C:external side of plasma membrane"/>
    <property type="evidence" value="ECO:0007669"/>
    <property type="project" value="TreeGrafter"/>
</dbReference>
<dbReference type="InterPro" id="IPR003598">
    <property type="entry name" value="Ig_sub2"/>
</dbReference>
<dbReference type="GO" id="GO:0045121">
    <property type="term" value="C:membrane raft"/>
    <property type="evidence" value="ECO:0007669"/>
    <property type="project" value="TreeGrafter"/>
</dbReference>
<dbReference type="OrthoDB" id="9937043at2759"/>
<dbReference type="InterPro" id="IPR036179">
    <property type="entry name" value="Ig-like_dom_sf"/>
</dbReference>
<dbReference type="GO" id="GO:1990782">
    <property type="term" value="F:protein tyrosine kinase binding"/>
    <property type="evidence" value="ECO:0007669"/>
    <property type="project" value="TreeGrafter"/>
</dbReference>
<dbReference type="Proteomes" id="UP000028760">
    <property type="component" value="Unassembled WGS sequence"/>
</dbReference>
<dbReference type="CTD" id="3902"/>
<keyword evidence="1" id="KW-0812">Transmembrane</keyword>
<dbReference type="PANTHER" id="PTHR11422">
    <property type="entry name" value="T-CELL SURFACE GLYCOPROTEIN CD4"/>
    <property type="match status" value="1"/>
</dbReference>
<dbReference type="SMART" id="SM00409">
    <property type="entry name" value="IG"/>
    <property type="match status" value="3"/>
</dbReference>
<dbReference type="STRING" id="48698.ENSPFOP00000013679"/>
<name>A0A087Y6M6_POEFO</name>
<dbReference type="SUPFAM" id="SSF48726">
    <property type="entry name" value="Immunoglobulin"/>
    <property type="match status" value="3"/>
</dbReference>
<dbReference type="KEGG" id="pfor:103136741"/>
<evidence type="ECO:0000259" key="3">
    <source>
        <dbReference type="PROSITE" id="PS50835"/>
    </source>
</evidence>
<sequence>MMLVESLIFGMMVFLTRVVRNEMTEVVGEVGSQVMLPCMCEAAQCDPATITWSKESKGTVWRKQSSGLQYWGSNWFNRENSRVQCPHSKFGKGDYSLEINGLTKDDAGLYTCKVEIKGHLTDKWIMLRVIEASVSPSTPMWGDNVSLRCSVTPWPENAVVYWMLNRQPSTSKTGRVVEVQETGRVVEVQASDELAGTWTCFVHKSSNIWKASVELSVAGIIQPAKQDTKLYAALGSSFTMPCIFSPNLSPKAALVEKLDSGFQIFNNRSASSSSWDKSIVIQEVVPENEGRYRCGGTVERRRLSQTMQLVVAKIVKSKKKGTTMLSCQLSDPSEVTSYEWVHVSYDINGTELVEPVQYGQTVPVKEDFGEWTCRYSGTNGLLGNVTTQVHLMAGLSGEKSSGVSSNTGTVIGLSFLLVILLLILAQMYKNHRRRRRILQYPALETIVHTISNEREEREKDRVKK</sequence>
<dbReference type="PANTHER" id="PTHR11422:SF12">
    <property type="entry name" value="MICROFIBRIL-ASSOCIATED GLYCOPROTEIN 3"/>
    <property type="match status" value="1"/>
</dbReference>
<reference evidence="4" key="2">
    <citation type="submission" date="2025-08" db="UniProtKB">
        <authorList>
            <consortium name="Ensembl"/>
        </authorList>
    </citation>
    <scope>IDENTIFICATION</scope>
</reference>
<feature type="signal peptide" evidence="2">
    <location>
        <begin position="1"/>
        <end position="21"/>
    </location>
</feature>
<dbReference type="InterPro" id="IPR013783">
    <property type="entry name" value="Ig-like_fold"/>
</dbReference>
<dbReference type="Gene3D" id="2.60.40.10">
    <property type="entry name" value="Immunoglobulins"/>
    <property type="match status" value="3"/>
</dbReference>
<dbReference type="GO" id="GO:0070374">
    <property type="term" value="P:positive regulation of ERK1 and ERK2 cascade"/>
    <property type="evidence" value="ECO:0007669"/>
    <property type="project" value="TreeGrafter"/>
</dbReference>
<dbReference type="EMBL" id="AYCK01003759">
    <property type="status" value="NOT_ANNOTATED_CDS"/>
    <property type="molecule type" value="Genomic_DNA"/>
</dbReference>
<dbReference type="InterPro" id="IPR007110">
    <property type="entry name" value="Ig-like_dom"/>
</dbReference>
<feature type="transmembrane region" description="Helical" evidence="1">
    <location>
        <begin position="410"/>
        <end position="428"/>
    </location>
</feature>
<keyword evidence="5" id="KW-1185">Reference proteome</keyword>
<dbReference type="eggNOG" id="ENOG502S2HD">
    <property type="taxonomic scope" value="Eukaryota"/>
</dbReference>
<keyword evidence="1" id="KW-1133">Transmembrane helix</keyword>
<evidence type="ECO:0000313" key="5">
    <source>
        <dbReference type="Proteomes" id="UP000028760"/>
    </source>
</evidence>
<dbReference type="InterPro" id="IPR013106">
    <property type="entry name" value="Ig_V-set"/>
</dbReference>
<reference evidence="4" key="3">
    <citation type="submission" date="2025-09" db="UniProtKB">
        <authorList>
            <consortium name="Ensembl"/>
        </authorList>
    </citation>
    <scope>IDENTIFICATION</scope>
</reference>
<dbReference type="GO" id="GO:0042289">
    <property type="term" value="F:MHC class II protein binding"/>
    <property type="evidence" value="ECO:0007669"/>
    <property type="project" value="TreeGrafter"/>
</dbReference>
<feature type="chain" id="PRO_5001834078" evidence="2">
    <location>
        <begin position="22"/>
        <end position="464"/>
    </location>
</feature>
<dbReference type="GeneID" id="103136741"/>
<dbReference type="InterPro" id="IPR003599">
    <property type="entry name" value="Ig_sub"/>
</dbReference>
<dbReference type="GO" id="GO:0042110">
    <property type="term" value="P:T cell activation"/>
    <property type="evidence" value="ECO:0007669"/>
    <property type="project" value="TreeGrafter"/>
</dbReference>
<reference evidence="5" key="1">
    <citation type="submission" date="2013-10" db="EMBL/GenBank/DDBJ databases">
        <authorList>
            <person name="Schartl M."/>
            <person name="Warren W."/>
        </authorList>
    </citation>
    <scope>NUCLEOTIDE SEQUENCE [LARGE SCALE GENOMIC DNA]</scope>
    <source>
        <strain evidence="5">female</strain>
    </source>
</reference>
<evidence type="ECO:0000313" key="4">
    <source>
        <dbReference type="Ensembl" id="ENSPFOP00000013679.1"/>
    </source>
</evidence>
<evidence type="ECO:0000256" key="1">
    <source>
        <dbReference type="SAM" id="Phobius"/>
    </source>
</evidence>
<proteinExistence type="predicted"/>